<evidence type="ECO:0000313" key="3">
    <source>
        <dbReference type="EMBL" id="QSZ67461.1"/>
    </source>
</evidence>
<keyword evidence="4" id="KW-1185">Reference proteome</keyword>
<dbReference type="InterPro" id="IPR011495">
    <property type="entry name" value="Sig_transdc_His_kin_sub2_dim/P"/>
</dbReference>
<dbReference type="InterPro" id="IPR036388">
    <property type="entry name" value="WH-like_DNA-bd_sf"/>
</dbReference>
<organism evidence="3 4">
    <name type="scientific">Methanofollis aquaemaris</name>
    <dbReference type="NCBI Taxonomy" id="126734"/>
    <lineage>
        <taxon>Archaea</taxon>
        <taxon>Methanobacteriati</taxon>
        <taxon>Methanobacteriota</taxon>
        <taxon>Stenosarchaea group</taxon>
        <taxon>Methanomicrobia</taxon>
        <taxon>Methanomicrobiales</taxon>
        <taxon>Methanomicrobiaceae</taxon>
        <taxon>Methanofollis</taxon>
    </lineage>
</organism>
<dbReference type="RefSeq" id="WP_265580350.1">
    <property type="nucleotide sequence ID" value="NZ_CP036172.1"/>
</dbReference>
<reference evidence="3" key="2">
    <citation type="submission" date="2019-02" db="EMBL/GenBank/DDBJ databases">
        <authorList>
            <person name="Chen S.-C."/>
            <person name="Chien H.-H."/>
            <person name="Lai M.-C."/>
        </authorList>
    </citation>
    <scope>NUCLEOTIDE SEQUENCE</scope>
    <source>
        <strain evidence="3">N2F9704</strain>
    </source>
</reference>
<dbReference type="SUPFAM" id="SSF46785">
    <property type="entry name" value="Winged helix' DNA-binding domain"/>
    <property type="match status" value="1"/>
</dbReference>
<protein>
    <submittedName>
        <fullName evidence="3">PAS domain S-box protein</fullName>
    </submittedName>
</protein>
<dbReference type="EMBL" id="CP036172">
    <property type="protein sequence ID" value="QSZ67461.1"/>
    <property type="molecule type" value="Genomic_DNA"/>
</dbReference>
<dbReference type="Pfam" id="PF07568">
    <property type="entry name" value="HisKA_2"/>
    <property type="match status" value="1"/>
</dbReference>
<evidence type="ECO:0000259" key="2">
    <source>
        <dbReference type="PROSITE" id="PS50112"/>
    </source>
</evidence>
<dbReference type="SMART" id="SM00387">
    <property type="entry name" value="HATPase_c"/>
    <property type="match status" value="1"/>
</dbReference>
<dbReference type="PANTHER" id="PTHR43065:SF23">
    <property type="entry name" value="SENSOR HISTIDINE KINASE PDTAS"/>
    <property type="match status" value="1"/>
</dbReference>
<dbReference type="InterPro" id="IPR011991">
    <property type="entry name" value="ArsR-like_HTH"/>
</dbReference>
<evidence type="ECO:0000259" key="1">
    <source>
        <dbReference type="PROSITE" id="PS50109"/>
    </source>
</evidence>
<dbReference type="CDD" id="cd00090">
    <property type="entry name" value="HTH_ARSR"/>
    <property type="match status" value="1"/>
</dbReference>
<dbReference type="Pfam" id="PF13426">
    <property type="entry name" value="PAS_9"/>
    <property type="match status" value="1"/>
</dbReference>
<dbReference type="PROSITE" id="PS50109">
    <property type="entry name" value="HIS_KIN"/>
    <property type="match status" value="1"/>
</dbReference>
<accession>A0A8A3S6V6</accession>
<dbReference type="Pfam" id="PF09339">
    <property type="entry name" value="HTH_IclR"/>
    <property type="match status" value="1"/>
</dbReference>
<name>A0A8A3S6V6_9EURY</name>
<gene>
    <name evidence="3" type="ORF">RJ40_08045</name>
</gene>
<dbReference type="InterPro" id="IPR005467">
    <property type="entry name" value="His_kinase_dom"/>
</dbReference>
<dbReference type="InterPro" id="IPR036890">
    <property type="entry name" value="HATPase_C_sf"/>
</dbReference>
<dbReference type="Gene3D" id="1.10.10.10">
    <property type="entry name" value="Winged helix-like DNA-binding domain superfamily/Winged helix DNA-binding domain"/>
    <property type="match status" value="1"/>
</dbReference>
<dbReference type="InterPro" id="IPR003594">
    <property type="entry name" value="HATPase_dom"/>
</dbReference>
<dbReference type="GeneID" id="76424305"/>
<dbReference type="NCBIfam" id="TIGR00229">
    <property type="entry name" value="sensory_box"/>
    <property type="match status" value="1"/>
</dbReference>
<dbReference type="CDD" id="cd00130">
    <property type="entry name" value="PAS"/>
    <property type="match status" value="1"/>
</dbReference>
<dbReference type="SUPFAM" id="SSF55785">
    <property type="entry name" value="PYP-like sensor domain (PAS domain)"/>
    <property type="match status" value="1"/>
</dbReference>
<dbReference type="Gene3D" id="3.30.565.10">
    <property type="entry name" value="Histidine kinase-like ATPase, C-terminal domain"/>
    <property type="match status" value="1"/>
</dbReference>
<dbReference type="PANTHER" id="PTHR43065">
    <property type="entry name" value="SENSOR HISTIDINE KINASE"/>
    <property type="match status" value="1"/>
</dbReference>
<dbReference type="InterPro" id="IPR036390">
    <property type="entry name" value="WH_DNA-bd_sf"/>
</dbReference>
<feature type="domain" description="Histidine kinase" evidence="1">
    <location>
        <begin position="212"/>
        <end position="406"/>
    </location>
</feature>
<dbReference type="InterPro" id="IPR035965">
    <property type="entry name" value="PAS-like_dom_sf"/>
</dbReference>
<dbReference type="InterPro" id="IPR005471">
    <property type="entry name" value="Tscrpt_reg_IclR_N"/>
</dbReference>
<dbReference type="AlphaFoldDB" id="A0A8A3S6V6"/>
<dbReference type="GO" id="GO:0006355">
    <property type="term" value="P:regulation of DNA-templated transcription"/>
    <property type="evidence" value="ECO:0007669"/>
    <property type="project" value="InterPro"/>
</dbReference>
<dbReference type="SUPFAM" id="SSF55874">
    <property type="entry name" value="ATPase domain of HSP90 chaperone/DNA topoisomerase II/histidine kinase"/>
    <property type="match status" value="1"/>
</dbReference>
<reference evidence="3" key="1">
    <citation type="journal article" date="2001" name="Int. J. Syst. Evol. Microbiol.">
        <title>Methanofollis aquaemaris sp. nov., a methanogen isolated from an aquaculture fish pond.</title>
        <authorList>
            <person name="Lai M.C."/>
            <person name="Chen S.C."/>
        </authorList>
    </citation>
    <scope>NUCLEOTIDE SEQUENCE</scope>
    <source>
        <strain evidence="3">N2F9704</strain>
    </source>
</reference>
<evidence type="ECO:0000313" key="4">
    <source>
        <dbReference type="Proteomes" id="UP001042704"/>
    </source>
</evidence>
<dbReference type="Gene3D" id="3.30.450.20">
    <property type="entry name" value="PAS domain"/>
    <property type="match status" value="1"/>
</dbReference>
<dbReference type="PROSITE" id="PS50112">
    <property type="entry name" value="PAS"/>
    <property type="match status" value="1"/>
</dbReference>
<proteinExistence type="predicted"/>
<feature type="domain" description="PAS" evidence="2">
    <location>
        <begin position="78"/>
        <end position="149"/>
    </location>
</feature>
<dbReference type="Proteomes" id="UP001042704">
    <property type="component" value="Chromosome"/>
</dbReference>
<dbReference type="GO" id="GO:0003677">
    <property type="term" value="F:DNA binding"/>
    <property type="evidence" value="ECO:0007669"/>
    <property type="project" value="InterPro"/>
</dbReference>
<dbReference type="KEGG" id="maqe:RJ40_08045"/>
<dbReference type="Pfam" id="PF02518">
    <property type="entry name" value="HATPase_c"/>
    <property type="match status" value="1"/>
</dbReference>
<dbReference type="InterPro" id="IPR000014">
    <property type="entry name" value="PAS"/>
</dbReference>
<sequence>MGKGKEICLSRYPNGSAGECSRVIELLREEPRGLSTSEISRRLGMNRNSVAKYLNILVVSGHLEMQEVAVAKVYYLSHRVPISAMLDFSSDLILVLNGAGRVVQFNDNFLSFTGMEREEVLGKDVHRLDAHFFSHLREGGLIREALRGKKMVQELQFEKDGEIFFFVAKLVPTVFEDGDPAMTILFEDVTAARQAEVELREALTEKENLLANIHQRVRNNLQIISSLLALQASSMGEGINSEIIRKTEGRIGALARVHDHLDRSPDHVRVNLGEYLADLVEDLAKTASFPTEQVFTVVNPPEIHLRLDVAIPLGLVVNELVSNALSHAYPEDRPGTVRVEGVVEGGDLTLLVQDEGIGMPGDFDPAAPGSLGLNLVRTIVEGELGGSMEISNDNGVGLRVTFPLGGEAP</sequence>